<comment type="caution">
    <text evidence="2">The sequence shown here is derived from an EMBL/GenBank/DDBJ whole genome shotgun (WGS) entry which is preliminary data.</text>
</comment>
<protein>
    <submittedName>
        <fullName evidence="2">Uncharacterized protein</fullName>
    </submittedName>
</protein>
<evidence type="ECO:0000256" key="1">
    <source>
        <dbReference type="SAM" id="MobiDB-lite"/>
    </source>
</evidence>
<evidence type="ECO:0000313" key="3">
    <source>
        <dbReference type="Proteomes" id="UP001596157"/>
    </source>
</evidence>
<dbReference type="Proteomes" id="UP001596157">
    <property type="component" value="Unassembled WGS sequence"/>
</dbReference>
<feature type="compositionally biased region" description="Low complexity" evidence="1">
    <location>
        <begin position="141"/>
        <end position="153"/>
    </location>
</feature>
<dbReference type="RefSeq" id="WP_378245043.1">
    <property type="nucleotide sequence ID" value="NZ_JBHSKF010000002.1"/>
</dbReference>
<proteinExistence type="predicted"/>
<accession>A0ABW0EJQ4</accession>
<feature type="region of interest" description="Disordered" evidence="1">
    <location>
        <begin position="116"/>
        <end position="153"/>
    </location>
</feature>
<organism evidence="2 3">
    <name type="scientific">Actinokineospora guangxiensis</name>
    <dbReference type="NCBI Taxonomy" id="1490288"/>
    <lineage>
        <taxon>Bacteria</taxon>
        <taxon>Bacillati</taxon>
        <taxon>Actinomycetota</taxon>
        <taxon>Actinomycetes</taxon>
        <taxon>Pseudonocardiales</taxon>
        <taxon>Pseudonocardiaceae</taxon>
        <taxon>Actinokineospora</taxon>
    </lineage>
</organism>
<dbReference type="EMBL" id="JBHSKF010000002">
    <property type="protein sequence ID" value="MFC5286396.1"/>
    <property type="molecule type" value="Genomic_DNA"/>
</dbReference>
<sequence>MRAAAAAVEDDSAGCAVTLPGSFPSTTRLPVPFRKLDGNRITSSSISVNVNHNGRLLRARRAAQRDRTVLRRPIAVSREGTPRNNKQGAFYTACGSSSSTGLLAAWAWGQAESSTSWNSPAARFCGRTHSASPAARDTGKARSPSARSTSASP</sequence>
<name>A0ABW0EJQ4_9PSEU</name>
<gene>
    <name evidence="2" type="ORF">ACFPM7_04980</name>
</gene>
<reference evidence="3" key="1">
    <citation type="journal article" date="2019" name="Int. J. Syst. Evol. Microbiol.">
        <title>The Global Catalogue of Microorganisms (GCM) 10K type strain sequencing project: providing services to taxonomists for standard genome sequencing and annotation.</title>
        <authorList>
            <consortium name="The Broad Institute Genomics Platform"/>
            <consortium name="The Broad Institute Genome Sequencing Center for Infectious Disease"/>
            <person name="Wu L."/>
            <person name="Ma J."/>
        </authorList>
    </citation>
    <scope>NUCLEOTIDE SEQUENCE [LARGE SCALE GENOMIC DNA]</scope>
    <source>
        <strain evidence="3">CCUG 59778</strain>
    </source>
</reference>
<evidence type="ECO:0000313" key="2">
    <source>
        <dbReference type="EMBL" id="MFC5286396.1"/>
    </source>
</evidence>
<keyword evidence="3" id="KW-1185">Reference proteome</keyword>